<proteinExistence type="predicted"/>
<dbReference type="RefSeq" id="WP_135795688.1">
    <property type="nucleotide sequence ID" value="NZ_CP032096.1"/>
</dbReference>
<dbReference type="EMBL" id="CP032096">
    <property type="protein sequence ID" value="QBZ83031.1"/>
    <property type="molecule type" value="Genomic_DNA"/>
</dbReference>
<dbReference type="AlphaFoldDB" id="A0A4P7NYZ1"/>
<accession>A0A4P7NYZ1</accession>
<name>A0A4P7NYZ1_9GAMM</name>
<sequence length="213" mass="23822">MNESIFTDYAVVAVGSTEQEKFPLILVFGRENNGKAQIIPGISIYDEAISSGSTFWNRTYGFVQRLTTWKGQFRQSCVNVGMSPIVFTNALSKPIPNAQQNKDALRVTIQENDIMSHINGIFDLKLISRVGAVIFSTGNSSVYELSRYEVIKNCLARSIPFIEMPYFATQGRKNEELDQAINDENAAIIKNIINEFKTYTQKVVPADAGKRHG</sequence>
<reference evidence="1 2" key="1">
    <citation type="submission" date="2018-08" db="EMBL/GenBank/DDBJ databases">
        <title>Horizontal acquisition of hydrogen conversion ability and other habitat adaptations in Hydrogenovibrio crunogenus strains.</title>
        <authorList>
            <person name="Gonnella G."/>
            <person name="Adam N."/>
            <person name="Perner M."/>
        </authorList>
    </citation>
    <scope>NUCLEOTIDE SEQUENCE [LARGE SCALE GENOMIC DNA]</scope>
    <source>
        <strain evidence="1 2">SP-41</strain>
    </source>
</reference>
<protein>
    <submittedName>
        <fullName evidence="1">Uncharacterized protein</fullName>
    </submittedName>
</protein>
<keyword evidence="2" id="KW-1185">Reference proteome</keyword>
<organism evidence="1 2">
    <name type="scientific">Hydrogenovibrio crunogenus</name>
    <dbReference type="NCBI Taxonomy" id="39765"/>
    <lineage>
        <taxon>Bacteria</taxon>
        <taxon>Pseudomonadati</taxon>
        <taxon>Pseudomonadota</taxon>
        <taxon>Gammaproteobacteria</taxon>
        <taxon>Thiotrichales</taxon>
        <taxon>Piscirickettsiaceae</taxon>
        <taxon>Hydrogenovibrio</taxon>
    </lineage>
</organism>
<evidence type="ECO:0000313" key="2">
    <source>
        <dbReference type="Proteomes" id="UP000296201"/>
    </source>
</evidence>
<gene>
    <name evidence="1" type="ORF">GHNINEIG_01072</name>
</gene>
<dbReference type="Proteomes" id="UP000296201">
    <property type="component" value="Chromosome"/>
</dbReference>
<evidence type="ECO:0000313" key="1">
    <source>
        <dbReference type="EMBL" id="QBZ83031.1"/>
    </source>
</evidence>